<feature type="transmembrane region" description="Helical" evidence="5">
    <location>
        <begin position="78"/>
        <end position="96"/>
    </location>
</feature>
<dbReference type="OrthoDB" id="9769739at2"/>
<dbReference type="CDD" id="cd07042">
    <property type="entry name" value="STAS_SulP_like_sulfate_transporter"/>
    <property type="match status" value="1"/>
</dbReference>
<reference evidence="8 9" key="1">
    <citation type="submission" date="2016-02" db="EMBL/GenBank/DDBJ databases">
        <title>Draft genome sequence of Hydrogenophaga sp. LPB0072.</title>
        <authorList>
            <person name="Shin S.-K."/>
            <person name="Yi H."/>
        </authorList>
    </citation>
    <scope>NUCLEOTIDE SEQUENCE [LARGE SCALE GENOMIC DNA]</scope>
    <source>
        <strain evidence="8 9">LPB0072</strain>
    </source>
</reference>
<gene>
    <name evidence="7" type="ORF">LPB072_02670</name>
    <name evidence="8" type="ORF">LPB72_02370</name>
</gene>
<dbReference type="GO" id="GO:0055085">
    <property type="term" value="P:transmembrane transport"/>
    <property type="evidence" value="ECO:0007669"/>
    <property type="project" value="InterPro"/>
</dbReference>
<evidence type="ECO:0000256" key="1">
    <source>
        <dbReference type="ARBA" id="ARBA00004141"/>
    </source>
</evidence>
<proteinExistence type="predicted"/>
<dbReference type="Proteomes" id="UP000185657">
    <property type="component" value="Unassembled WGS sequence"/>
</dbReference>
<accession>A0A167IZN1</accession>
<evidence type="ECO:0000259" key="6">
    <source>
        <dbReference type="PROSITE" id="PS50801"/>
    </source>
</evidence>
<dbReference type="Gene3D" id="3.30.750.24">
    <property type="entry name" value="STAS domain"/>
    <property type="match status" value="1"/>
</dbReference>
<dbReference type="EMBL" id="LVWD01000002">
    <property type="protein sequence ID" value="OAD43872.1"/>
    <property type="molecule type" value="Genomic_DNA"/>
</dbReference>
<reference evidence="7 10" key="2">
    <citation type="submission" date="2016-10" db="EMBL/GenBank/DDBJ databases">
        <title>Hydorgenophaga sp. LPB0072 isolated from gastropod.</title>
        <authorList>
            <person name="Kim E."/>
            <person name="Yi H."/>
        </authorList>
    </citation>
    <scope>NUCLEOTIDE SEQUENCE [LARGE SCALE GENOMIC DNA]</scope>
    <source>
        <strain evidence="7 10">LPB0072</strain>
    </source>
</reference>
<dbReference type="Proteomes" id="UP000185680">
    <property type="component" value="Chromosome"/>
</dbReference>
<feature type="transmembrane region" description="Helical" evidence="5">
    <location>
        <begin position="53"/>
        <end position="71"/>
    </location>
</feature>
<feature type="transmembrane region" description="Helical" evidence="5">
    <location>
        <begin position="28"/>
        <end position="47"/>
    </location>
</feature>
<feature type="transmembrane region" description="Helical" evidence="5">
    <location>
        <begin position="108"/>
        <end position="130"/>
    </location>
</feature>
<keyword evidence="2 5" id="KW-0812">Transmembrane</keyword>
<dbReference type="GO" id="GO:0016020">
    <property type="term" value="C:membrane"/>
    <property type="evidence" value="ECO:0007669"/>
    <property type="project" value="UniProtKB-SubCell"/>
</dbReference>
<keyword evidence="9" id="KW-1185">Reference proteome</keyword>
<dbReference type="PANTHER" id="PTHR11814">
    <property type="entry name" value="SULFATE TRANSPORTER"/>
    <property type="match status" value="1"/>
</dbReference>
<feature type="transmembrane region" description="Helical" evidence="5">
    <location>
        <begin position="316"/>
        <end position="338"/>
    </location>
</feature>
<dbReference type="Pfam" id="PF01740">
    <property type="entry name" value="STAS"/>
    <property type="match status" value="1"/>
</dbReference>
<feature type="transmembrane region" description="Helical" evidence="5">
    <location>
        <begin position="172"/>
        <end position="191"/>
    </location>
</feature>
<dbReference type="InterPro" id="IPR011547">
    <property type="entry name" value="SLC26A/SulP_dom"/>
</dbReference>
<evidence type="ECO:0000313" key="8">
    <source>
        <dbReference type="EMBL" id="OAD43872.1"/>
    </source>
</evidence>
<comment type="subcellular location">
    <subcellularLocation>
        <location evidence="1">Membrane</location>
        <topology evidence="1">Multi-pass membrane protein</topology>
    </subcellularLocation>
</comment>
<keyword evidence="4 5" id="KW-0472">Membrane</keyword>
<feature type="transmembrane region" description="Helical" evidence="5">
    <location>
        <begin position="198"/>
        <end position="217"/>
    </location>
</feature>
<name>A0A167IZN1_9BURK</name>
<dbReference type="InterPro" id="IPR001902">
    <property type="entry name" value="SLC26A/SulP_fam"/>
</dbReference>
<sequence>MHSSNGWQRHLPFLQWPRLTPSLLRGELLAGVTVGLMLVPQGIAYALLAGMPLVAGLYASLLPALIAVLFSASPRLSVGPTALSCLLVSASLSGLAEPGTARWIELAAWLALMSGLLQVGVGLLRSGWLLSLVNAPVLMAFTQGAGLLIIGSQVLTLFGLPNDWAAALNEPSLHLPSLAFGVGSYLALALFRRWSRTFPSVLVLVVLAAMVSVWTGFEASGGRVIGDLPTGLPPLALPSWPGTATLTSLLMPTLMITLVSFLETASSARIDSRDQGQRWNREQDLIGHGLAKMAAGLSGAFPTSTSFSRSVLNRYAGARTGWSVVFSVAVVALALLFTPMLHSVPMPVLAAVVVAAVQSLLAPSEFVKLWRVSRVEAGIAVVTFGITLLAAPRLYWGVLAGVVMSLSHFLYLRLNPRIIEVGLHPDGSLRDRNLWNLPPLAPFTYALRMDAELDFASANDFERIVTQYLVAHPDTRHVMLIAHPINQIDATGVETFGTLLGQLAVQNITLHLVGLKLPVERSLKAAGLLAPTSMLKTYRTETEALVETDRMKAALKEQDPSDQ</sequence>
<evidence type="ECO:0000256" key="3">
    <source>
        <dbReference type="ARBA" id="ARBA00022989"/>
    </source>
</evidence>
<feature type="transmembrane region" description="Helical" evidence="5">
    <location>
        <begin position="237"/>
        <end position="262"/>
    </location>
</feature>
<feature type="transmembrane region" description="Helical" evidence="5">
    <location>
        <begin position="369"/>
        <end position="388"/>
    </location>
</feature>
<protein>
    <submittedName>
        <fullName evidence="7">Sodium-independent anion transporter</fullName>
    </submittedName>
    <submittedName>
        <fullName evidence="8">Sulfate transporter</fullName>
    </submittedName>
</protein>
<feature type="transmembrane region" description="Helical" evidence="5">
    <location>
        <begin position="344"/>
        <end position="362"/>
    </location>
</feature>
<dbReference type="InterPro" id="IPR036513">
    <property type="entry name" value="STAS_dom_sf"/>
</dbReference>
<dbReference type="KEGG" id="hyl:LPB072_02670"/>
<dbReference type="PROSITE" id="PS50801">
    <property type="entry name" value="STAS"/>
    <property type="match status" value="1"/>
</dbReference>
<dbReference type="InterPro" id="IPR002645">
    <property type="entry name" value="STAS_dom"/>
</dbReference>
<dbReference type="AlphaFoldDB" id="A0A167IZN1"/>
<evidence type="ECO:0000313" key="9">
    <source>
        <dbReference type="Proteomes" id="UP000185657"/>
    </source>
</evidence>
<feature type="domain" description="STAS" evidence="6">
    <location>
        <begin position="447"/>
        <end position="548"/>
    </location>
</feature>
<organism evidence="7 10">
    <name type="scientific">Hydrogenophaga crassostreae</name>
    <dbReference type="NCBI Taxonomy" id="1763535"/>
    <lineage>
        <taxon>Bacteria</taxon>
        <taxon>Pseudomonadati</taxon>
        <taxon>Pseudomonadota</taxon>
        <taxon>Betaproteobacteria</taxon>
        <taxon>Burkholderiales</taxon>
        <taxon>Comamonadaceae</taxon>
        <taxon>Hydrogenophaga</taxon>
    </lineage>
</organism>
<evidence type="ECO:0000256" key="2">
    <source>
        <dbReference type="ARBA" id="ARBA00022692"/>
    </source>
</evidence>
<evidence type="ECO:0000313" key="10">
    <source>
        <dbReference type="Proteomes" id="UP000185680"/>
    </source>
</evidence>
<feature type="transmembrane region" description="Helical" evidence="5">
    <location>
        <begin position="137"/>
        <end position="160"/>
    </location>
</feature>
<evidence type="ECO:0000256" key="5">
    <source>
        <dbReference type="SAM" id="Phobius"/>
    </source>
</evidence>
<dbReference type="RefSeq" id="WP_066085149.1">
    <property type="nucleotide sequence ID" value="NZ_CP017476.1"/>
</dbReference>
<evidence type="ECO:0000256" key="4">
    <source>
        <dbReference type="ARBA" id="ARBA00023136"/>
    </source>
</evidence>
<dbReference type="Pfam" id="PF00916">
    <property type="entry name" value="Sulfate_transp"/>
    <property type="match status" value="1"/>
</dbReference>
<evidence type="ECO:0000313" key="7">
    <source>
        <dbReference type="EMBL" id="AOW11925.1"/>
    </source>
</evidence>
<dbReference type="SUPFAM" id="SSF52091">
    <property type="entry name" value="SpoIIaa-like"/>
    <property type="match status" value="1"/>
</dbReference>
<keyword evidence="3 5" id="KW-1133">Transmembrane helix</keyword>
<dbReference type="STRING" id="1763535.LPB072_02670"/>
<dbReference type="EMBL" id="CP017476">
    <property type="protein sequence ID" value="AOW11925.1"/>
    <property type="molecule type" value="Genomic_DNA"/>
</dbReference>